<dbReference type="RefSeq" id="WP_378282559.1">
    <property type="nucleotide sequence ID" value="NZ_JBHSON010000018.1"/>
</dbReference>
<dbReference type="Pfam" id="PF07721">
    <property type="entry name" value="TPR_4"/>
    <property type="match status" value="1"/>
</dbReference>
<sequence>MNATELDRRARTYDGWVPPELVSLLIEHGHVDEVRVQAQGGDWYCARGWAQVLIERDQQDAALAVLAPFVDAGWSKAARSVADLLDGWGRGDEAIALLRPHAGDRLALPDLAKLLSRHDRTAEAFDLLYPHTKDWFLAQALVDVTAGTDRDEEVAHLLEAYVADVHRFEAEPWNAEPSNAVDLLATVRERQGRIDEAIALLHTRHVGVVNNRDQLADLLVRHGRHDELREYVAGEGGEAAAYCLAELLEERGDVEGAVEVLRPLADGSPNAAFALAELLARHGRADEAIEVLRPVPRSMGGDPEWVVRKLGTLLADEGRLDEALAFIDAFDGRSWELAYERAWLLSYCGRTDEAVTELRAHPEAATWYGAWLISGLLADAGRLDEAIEVLRTGSDAGTNATALAELLIRQGHVKDAMTALHQRTTVVPSWTPPDLSENPPF</sequence>
<reference evidence="2" key="1">
    <citation type="journal article" date="2019" name="Int. J. Syst. Evol. Microbiol.">
        <title>The Global Catalogue of Microorganisms (GCM) 10K type strain sequencing project: providing services to taxonomists for standard genome sequencing and annotation.</title>
        <authorList>
            <consortium name="The Broad Institute Genomics Platform"/>
            <consortium name="The Broad Institute Genome Sequencing Center for Infectious Disease"/>
            <person name="Wu L."/>
            <person name="Ma J."/>
        </authorList>
    </citation>
    <scope>NUCLEOTIDE SEQUENCE [LARGE SCALE GENOMIC DNA]</scope>
    <source>
        <strain evidence="2">KCTC 42087</strain>
    </source>
</reference>
<dbReference type="Proteomes" id="UP001596074">
    <property type="component" value="Unassembled WGS sequence"/>
</dbReference>
<accession>A0ABW0ZWQ7</accession>
<dbReference type="Gene3D" id="1.25.40.10">
    <property type="entry name" value="Tetratricopeptide repeat domain"/>
    <property type="match status" value="2"/>
</dbReference>
<dbReference type="SUPFAM" id="SSF48452">
    <property type="entry name" value="TPR-like"/>
    <property type="match status" value="1"/>
</dbReference>
<evidence type="ECO:0000313" key="2">
    <source>
        <dbReference type="Proteomes" id="UP001596074"/>
    </source>
</evidence>
<keyword evidence="2" id="KW-1185">Reference proteome</keyword>
<proteinExistence type="predicted"/>
<evidence type="ECO:0000313" key="1">
    <source>
        <dbReference type="EMBL" id="MFC5746938.1"/>
    </source>
</evidence>
<dbReference type="InterPro" id="IPR011990">
    <property type="entry name" value="TPR-like_helical_dom_sf"/>
</dbReference>
<comment type="caution">
    <text evidence="1">The sequence shown here is derived from an EMBL/GenBank/DDBJ whole genome shotgun (WGS) entry which is preliminary data.</text>
</comment>
<dbReference type="InterPro" id="IPR011717">
    <property type="entry name" value="TPR-4"/>
</dbReference>
<name>A0ABW0ZWQ7_9ACTN</name>
<gene>
    <name evidence="1" type="ORF">ACFPZN_15025</name>
</gene>
<dbReference type="EMBL" id="JBHSON010000018">
    <property type="protein sequence ID" value="MFC5746938.1"/>
    <property type="molecule type" value="Genomic_DNA"/>
</dbReference>
<protein>
    <submittedName>
        <fullName evidence="1">Tetratricopeptide repeat protein</fullName>
    </submittedName>
</protein>
<organism evidence="1 2">
    <name type="scientific">Actinomadura rugatobispora</name>
    <dbReference type="NCBI Taxonomy" id="1994"/>
    <lineage>
        <taxon>Bacteria</taxon>
        <taxon>Bacillati</taxon>
        <taxon>Actinomycetota</taxon>
        <taxon>Actinomycetes</taxon>
        <taxon>Streptosporangiales</taxon>
        <taxon>Thermomonosporaceae</taxon>
        <taxon>Actinomadura</taxon>
    </lineage>
</organism>
<dbReference type="Pfam" id="PF14559">
    <property type="entry name" value="TPR_19"/>
    <property type="match status" value="1"/>
</dbReference>